<dbReference type="Gene3D" id="3.30.2350.10">
    <property type="entry name" value="Pseudouridine synthase"/>
    <property type="match status" value="1"/>
</dbReference>
<comment type="similarity">
    <text evidence="1">Belongs to the pseudouridine synthase RluA family.</text>
</comment>
<gene>
    <name evidence="3" type="ORF">Cvel_17493</name>
</gene>
<evidence type="ECO:0008006" key="4">
    <source>
        <dbReference type="Google" id="ProtNLM"/>
    </source>
</evidence>
<dbReference type="GO" id="GO:0009982">
    <property type="term" value="F:pseudouridine synthase activity"/>
    <property type="evidence" value="ECO:0007669"/>
    <property type="project" value="InterPro"/>
</dbReference>
<reference evidence="3" key="1">
    <citation type="submission" date="2014-11" db="EMBL/GenBank/DDBJ databases">
        <authorList>
            <person name="Otto D Thomas"/>
            <person name="Naeem Raeece"/>
        </authorList>
    </citation>
    <scope>NUCLEOTIDE SEQUENCE</scope>
</reference>
<name>A0A0G4FKN9_9ALVE</name>
<feature type="region of interest" description="Disordered" evidence="2">
    <location>
        <begin position="497"/>
        <end position="517"/>
    </location>
</feature>
<proteinExistence type="inferred from homology"/>
<evidence type="ECO:0000313" key="3">
    <source>
        <dbReference type="EMBL" id="CEM14454.1"/>
    </source>
</evidence>
<dbReference type="SUPFAM" id="SSF55120">
    <property type="entry name" value="Pseudouridine synthase"/>
    <property type="match status" value="1"/>
</dbReference>
<dbReference type="EMBL" id="CDMZ01000442">
    <property type="protein sequence ID" value="CEM14454.1"/>
    <property type="molecule type" value="Genomic_DNA"/>
</dbReference>
<dbReference type="CDD" id="cd02869">
    <property type="entry name" value="PseudoU_synth_RluA_like"/>
    <property type="match status" value="1"/>
</dbReference>
<dbReference type="InterPro" id="IPR020103">
    <property type="entry name" value="PsdUridine_synth_cat_dom_sf"/>
</dbReference>
<dbReference type="AlphaFoldDB" id="A0A0G4FKN9"/>
<dbReference type="VEuPathDB" id="CryptoDB:Cvel_17493"/>
<protein>
    <recommendedName>
        <fullName evidence="4">Pseudouridine synthase RsuA/RluA-like domain-containing protein</fullName>
    </recommendedName>
</protein>
<evidence type="ECO:0000256" key="1">
    <source>
        <dbReference type="ARBA" id="ARBA00010876"/>
    </source>
</evidence>
<dbReference type="GO" id="GO:0003723">
    <property type="term" value="F:RNA binding"/>
    <property type="evidence" value="ECO:0007669"/>
    <property type="project" value="InterPro"/>
</dbReference>
<evidence type="ECO:0000256" key="2">
    <source>
        <dbReference type="SAM" id="MobiDB-lite"/>
    </source>
</evidence>
<dbReference type="PANTHER" id="PTHR21600">
    <property type="entry name" value="MITOCHONDRIAL RNA PSEUDOURIDINE SYNTHASE"/>
    <property type="match status" value="1"/>
</dbReference>
<dbReference type="InterPro" id="IPR006145">
    <property type="entry name" value="PsdUridine_synth_RsuA/RluA"/>
</dbReference>
<dbReference type="PANTHER" id="PTHR21600:SF87">
    <property type="entry name" value="RNA PSEUDOURIDYLATE SYNTHASE DOMAIN-CONTAINING PROTEIN 1"/>
    <property type="match status" value="1"/>
</dbReference>
<organism evidence="3">
    <name type="scientific">Chromera velia CCMP2878</name>
    <dbReference type="NCBI Taxonomy" id="1169474"/>
    <lineage>
        <taxon>Eukaryota</taxon>
        <taxon>Sar</taxon>
        <taxon>Alveolata</taxon>
        <taxon>Colpodellida</taxon>
        <taxon>Chromeraceae</taxon>
        <taxon>Chromera</taxon>
    </lineage>
</organism>
<feature type="region of interest" description="Disordered" evidence="2">
    <location>
        <begin position="455"/>
        <end position="483"/>
    </location>
</feature>
<dbReference type="GO" id="GO:0000455">
    <property type="term" value="P:enzyme-directed rRNA pseudouridine synthesis"/>
    <property type="evidence" value="ECO:0007669"/>
    <property type="project" value="TreeGrafter"/>
</dbReference>
<sequence>MSWLFIYFVRKLWGEMPPVVVVTDSQPLMHQIGSKQCKSKPKMQGELEYVLENLMELGTKPPGVPIAGYPRGPKVKSRRRLSNSAPTFDTCVSAAAAAGVVGMEETGGPSDPTCLLEMVRRSDIYASLLERSPHPPLQPPKLHPDDPRLHPALVNKWPHIRASQVSWGGPLEKEEPLFSHPVNPLQFQLDAPTSGLMILASTNTSLAVLHRHLSLHTPRFVPPEHSIHRVFLAVLNGYLPLYSNAGVIVCRAPICRPSPGFEESRLSGSRREGREALSLIAVRAHARISGVEVSVAEMMPLTTVRHQLRLHAAALGRPVVGDVLYQRSRRMEHHPDVSLVPSEEGETGRLMLHCWKIVGFRDLLGISKEEGGGDDEMVGAFECKPDFLDQLESVQGFEGENSLLLGELLDGKNGGVDVSRESGTGRSWSKSNGSPDLLGLEEFPFASFAAGSRVSSSFPRDRERGGGAGKRSVQRTGDTFSWGQAEDLGDLAFESSRCVSPASTDESPSGLPSLRFRTPDAEGIWDVRYSDRNTRWDG</sequence>
<accession>A0A0G4FKN9</accession>
<dbReference type="InterPro" id="IPR050188">
    <property type="entry name" value="RluA_PseudoU_synthase"/>
</dbReference>
<feature type="compositionally biased region" description="Polar residues" evidence="2">
    <location>
        <begin position="497"/>
        <end position="507"/>
    </location>
</feature>